<reference evidence="11" key="2">
    <citation type="submission" date="2022-10" db="EMBL/GenBank/DDBJ databases">
        <authorList>
            <consortium name="ENA_rothamsted_submissions"/>
            <consortium name="culmorum"/>
            <person name="King R."/>
        </authorList>
    </citation>
    <scope>NUCLEOTIDE SEQUENCE</scope>
</reference>
<feature type="domain" description="C2H2-type" evidence="10">
    <location>
        <begin position="66"/>
        <end position="95"/>
    </location>
</feature>
<dbReference type="EMBL" id="OU896716">
    <property type="protein sequence ID" value="CAG9814014.1"/>
    <property type="molecule type" value="Genomic_DNA"/>
</dbReference>
<organism evidence="11 12">
    <name type="scientific">Phaedon cochleariae</name>
    <name type="common">Mustard beetle</name>
    <dbReference type="NCBI Taxonomy" id="80249"/>
    <lineage>
        <taxon>Eukaryota</taxon>
        <taxon>Metazoa</taxon>
        <taxon>Ecdysozoa</taxon>
        <taxon>Arthropoda</taxon>
        <taxon>Hexapoda</taxon>
        <taxon>Insecta</taxon>
        <taxon>Pterygota</taxon>
        <taxon>Neoptera</taxon>
        <taxon>Endopterygota</taxon>
        <taxon>Coleoptera</taxon>
        <taxon>Polyphaga</taxon>
        <taxon>Cucujiformia</taxon>
        <taxon>Chrysomeloidea</taxon>
        <taxon>Chrysomelidae</taxon>
        <taxon>Chrysomelinae</taxon>
        <taxon>Chrysomelini</taxon>
        <taxon>Phaedon</taxon>
    </lineage>
</organism>
<evidence type="ECO:0000313" key="12">
    <source>
        <dbReference type="Proteomes" id="UP001153737"/>
    </source>
</evidence>
<dbReference type="PROSITE" id="PS00028">
    <property type="entry name" value="ZINC_FINGER_C2H2_1"/>
    <property type="match status" value="7"/>
</dbReference>
<evidence type="ECO:0000256" key="7">
    <source>
        <dbReference type="ARBA" id="ARBA00023242"/>
    </source>
</evidence>
<dbReference type="PANTHER" id="PTHR24391">
    <property type="entry name" value="HISTONE H4 TRANSCRIPTION FACTOR-RELATED"/>
    <property type="match status" value="1"/>
</dbReference>
<comment type="subcellular location">
    <subcellularLocation>
        <location evidence="1">Nucleus</location>
    </subcellularLocation>
</comment>
<keyword evidence="5" id="KW-0862">Zinc</keyword>
<dbReference type="OrthoDB" id="10260596at2759"/>
<feature type="domain" description="C2H2-type" evidence="10">
    <location>
        <begin position="285"/>
        <end position="313"/>
    </location>
</feature>
<dbReference type="Proteomes" id="UP001153737">
    <property type="component" value="Chromosome 10"/>
</dbReference>
<accession>A0A9N9SBY4</accession>
<dbReference type="Pfam" id="PF13912">
    <property type="entry name" value="zf-C2H2_6"/>
    <property type="match status" value="1"/>
</dbReference>
<keyword evidence="6" id="KW-0238">DNA-binding</keyword>
<dbReference type="InterPro" id="IPR051574">
    <property type="entry name" value="ZnF_E-box_Homeobox"/>
</dbReference>
<name>A0A9N9SBY4_PHACE</name>
<dbReference type="FunFam" id="3.30.160.60:FF:000086">
    <property type="entry name" value="transcription factor E4F1 isoform X1"/>
    <property type="match status" value="1"/>
</dbReference>
<keyword evidence="7" id="KW-0539">Nucleus</keyword>
<dbReference type="GO" id="GO:0005634">
    <property type="term" value="C:nucleus"/>
    <property type="evidence" value="ECO:0007669"/>
    <property type="project" value="UniProtKB-SubCell"/>
</dbReference>
<keyword evidence="4 8" id="KW-0863">Zinc-finger</keyword>
<feature type="domain" description="C2H2-type" evidence="10">
    <location>
        <begin position="159"/>
        <end position="188"/>
    </location>
</feature>
<protein>
    <recommendedName>
        <fullName evidence="10">C2H2-type domain-containing protein</fullName>
    </recommendedName>
</protein>
<keyword evidence="12" id="KW-1185">Reference proteome</keyword>
<dbReference type="GO" id="GO:0045892">
    <property type="term" value="P:negative regulation of DNA-templated transcription"/>
    <property type="evidence" value="ECO:0007669"/>
    <property type="project" value="UniProtKB-ARBA"/>
</dbReference>
<keyword evidence="2" id="KW-0479">Metal-binding</keyword>
<feature type="domain" description="C2H2-type" evidence="10">
    <location>
        <begin position="199"/>
        <end position="228"/>
    </location>
</feature>
<proteinExistence type="predicted"/>
<dbReference type="Pfam" id="PF00096">
    <property type="entry name" value="zf-C2H2"/>
    <property type="match status" value="1"/>
</dbReference>
<evidence type="ECO:0000256" key="8">
    <source>
        <dbReference type="PROSITE-ProRule" id="PRU00042"/>
    </source>
</evidence>
<evidence type="ECO:0000256" key="4">
    <source>
        <dbReference type="ARBA" id="ARBA00022771"/>
    </source>
</evidence>
<dbReference type="InterPro" id="IPR013087">
    <property type="entry name" value="Znf_C2H2_type"/>
</dbReference>
<dbReference type="GO" id="GO:0000981">
    <property type="term" value="F:DNA-binding transcription factor activity, RNA polymerase II-specific"/>
    <property type="evidence" value="ECO:0007669"/>
    <property type="project" value="TreeGrafter"/>
</dbReference>
<dbReference type="PROSITE" id="PS50157">
    <property type="entry name" value="ZINC_FINGER_C2H2_2"/>
    <property type="match status" value="7"/>
</dbReference>
<dbReference type="Gene3D" id="3.30.160.60">
    <property type="entry name" value="Classic Zinc Finger"/>
    <property type="match status" value="4"/>
</dbReference>
<dbReference type="SMART" id="SM00355">
    <property type="entry name" value="ZnF_C2H2"/>
    <property type="match status" value="10"/>
</dbReference>
<sequence length="615" mass="72078">MEETEGIKRKNRMAVFEHVVEEDKNPKRKKLDDSESESELVIDERQKKKRNKKKPRKKLSEEPLKLQCNWNSCGECFKSWESFNTHLMDHATEDLVHFKCLWLNCSHKSCMIPLLMQHLSYHGYIAKLQNIGKNIVERNKLPECTQKEVCKIPVFPNGYTCEWSKCSHNFCTVYEFFNHMAAHVKNNPTFTEENSGQIMYCYWKGCNIKLSKQVKLTEHLRSHTKEKIIGCPTCSTVFSSKTKFCDHRKRQISMELQTYQCSQCLKLFPTERLLRDHMRSHINHYKCTMCDMTCPKPSVLAKHIRFKHVKDKPYKCTECDKSFVAKHNLNTHMVTHYDEDPMSCDHCDFTCRTTKGLENHYIKKHENVDLILIYECHCCKKKFKRGDYLTKHLTKLHNYHWPSGHTRFRYRKDEDGIYRLQTVRYESLEVTQEMIRSEAMPANNVMPGVSYNLKYDNDGKSGYVLSISATGEQSVNVQSEKEHRDNLLITINDVDEEGNILNSRVVESSIGKVVTIAESANDENDVKINVEDHMEIIDNNVEINCKTEEINNDETAQINNCETEDQSNCETEEINNFETAQINNCDTEKIINIETEKIINCKKKLRRCRILVKKE</sequence>
<evidence type="ECO:0000256" key="1">
    <source>
        <dbReference type="ARBA" id="ARBA00004123"/>
    </source>
</evidence>
<dbReference type="PANTHER" id="PTHR24391:SF18">
    <property type="entry name" value="EG:115C2.6 PROTEIN"/>
    <property type="match status" value="1"/>
</dbReference>
<dbReference type="SUPFAM" id="SSF57667">
    <property type="entry name" value="beta-beta-alpha zinc fingers"/>
    <property type="match status" value="3"/>
</dbReference>
<evidence type="ECO:0000259" key="10">
    <source>
        <dbReference type="PROSITE" id="PS50157"/>
    </source>
</evidence>
<feature type="domain" description="C2H2-type" evidence="10">
    <location>
        <begin position="259"/>
        <end position="286"/>
    </location>
</feature>
<dbReference type="InterPro" id="IPR036236">
    <property type="entry name" value="Znf_C2H2_sf"/>
</dbReference>
<evidence type="ECO:0000256" key="5">
    <source>
        <dbReference type="ARBA" id="ARBA00022833"/>
    </source>
</evidence>
<gene>
    <name evidence="11" type="ORF">PHAECO_LOCUS1528</name>
</gene>
<dbReference type="GO" id="GO:0000978">
    <property type="term" value="F:RNA polymerase II cis-regulatory region sequence-specific DNA binding"/>
    <property type="evidence" value="ECO:0007669"/>
    <property type="project" value="TreeGrafter"/>
</dbReference>
<feature type="compositionally biased region" description="Basic and acidic residues" evidence="9">
    <location>
        <begin position="18"/>
        <end position="33"/>
    </location>
</feature>
<evidence type="ECO:0000256" key="2">
    <source>
        <dbReference type="ARBA" id="ARBA00022723"/>
    </source>
</evidence>
<dbReference type="GO" id="GO:0008270">
    <property type="term" value="F:zinc ion binding"/>
    <property type="evidence" value="ECO:0007669"/>
    <property type="project" value="UniProtKB-KW"/>
</dbReference>
<evidence type="ECO:0000256" key="9">
    <source>
        <dbReference type="SAM" id="MobiDB-lite"/>
    </source>
</evidence>
<evidence type="ECO:0000313" key="11">
    <source>
        <dbReference type="EMBL" id="CAG9814014.1"/>
    </source>
</evidence>
<feature type="compositionally biased region" description="Basic residues" evidence="9">
    <location>
        <begin position="47"/>
        <end position="57"/>
    </location>
</feature>
<keyword evidence="3" id="KW-0677">Repeat</keyword>
<feature type="domain" description="C2H2-type" evidence="10">
    <location>
        <begin position="314"/>
        <end position="341"/>
    </location>
</feature>
<feature type="region of interest" description="Disordered" evidence="9">
    <location>
        <begin position="18"/>
        <end position="58"/>
    </location>
</feature>
<evidence type="ECO:0000256" key="6">
    <source>
        <dbReference type="ARBA" id="ARBA00023125"/>
    </source>
</evidence>
<reference evidence="11" key="1">
    <citation type="submission" date="2022-01" db="EMBL/GenBank/DDBJ databases">
        <authorList>
            <person name="King R."/>
        </authorList>
    </citation>
    <scope>NUCLEOTIDE SEQUENCE</scope>
</reference>
<evidence type="ECO:0000256" key="3">
    <source>
        <dbReference type="ARBA" id="ARBA00022737"/>
    </source>
</evidence>
<dbReference type="AlphaFoldDB" id="A0A9N9SBY4"/>
<feature type="domain" description="C2H2-type" evidence="10">
    <location>
        <begin position="374"/>
        <end position="402"/>
    </location>
</feature>